<dbReference type="InterPro" id="IPR037066">
    <property type="entry name" value="Plug_dom_sf"/>
</dbReference>
<evidence type="ECO:0000313" key="3">
    <source>
        <dbReference type="Proteomes" id="UP000321513"/>
    </source>
</evidence>
<name>A0A512B741_9BACT</name>
<comment type="caution">
    <text evidence="2">The sequence shown here is derived from an EMBL/GenBank/DDBJ whole genome shotgun (WGS) entry which is preliminary data.</text>
</comment>
<reference evidence="2 3" key="1">
    <citation type="submission" date="2019-07" db="EMBL/GenBank/DDBJ databases">
        <title>Whole genome shotgun sequence of Segetibacter aerophilus NBRC 106135.</title>
        <authorList>
            <person name="Hosoyama A."/>
            <person name="Uohara A."/>
            <person name="Ohji S."/>
            <person name="Ichikawa N."/>
        </authorList>
    </citation>
    <scope>NUCLEOTIDE SEQUENCE [LARGE SCALE GENOMIC DNA]</scope>
    <source>
        <strain evidence="2 3">NBRC 106135</strain>
    </source>
</reference>
<dbReference type="InterPro" id="IPR041700">
    <property type="entry name" value="OMP_b-brl_3"/>
</dbReference>
<proteinExistence type="predicted"/>
<dbReference type="SUPFAM" id="SSF49452">
    <property type="entry name" value="Starch-binding domain-like"/>
    <property type="match status" value="1"/>
</dbReference>
<dbReference type="RefSeq" id="WP_170234049.1">
    <property type="nucleotide sequence ID" value="NZ_BJYT01000001.1"/>
</dbReference>
<evidence type="ECO:0000313" key="2">
    <source>
        <dbReference type="EMBL" id="GEO07774.1"/>
    </source>
</evidence>
<dbReference type="PANTHER" id="PTHR40980:SF4">
    <property type="entry name" value="TONB-DEPENDENT RECEPTOR-LIKE BETA-BARREL DOMAIN-CONTAINING PROTEIN"/>
    <property type="match status" value="1"/>
</dbReference>
<dbReference type="Proteomes" id="UP000321513">
    <property type="component" value="Unassembled WGS sequence"/>
</dbReference>
<gene>
    <name evidence="2" type="ORF">SAE01_02700</name>
</gene>
<keyword evidence="3" id="KW-1185">Reference proteome</keyword>
<organism evidence="2 3">
    <name type="scientific">Segetibacter aerophilus</name>
    <dbReference type="NCBI Taxonomy" id="670293"/>
    <lineage>
        <taxon>Bacteria</taxon>
        <taxon>Pseudomonadati</taxon>
        <taxon>Bacteroidota</taxon>
        <taxon>Chitinophagia</taxon>
        <taxon>Chitinophagales</taxon>
        <taxon>Chitinophagaceae</taxon>
        <taxon>Segetibacter</taxon>
    </lineage>
</organism>
<feature type="domain" description="Outer membrane protein beta-barrel" evidence="1">
    <location>
        <begin position="365"/>
        <end position="602"/>
    </location>
</feature>
<evidence type="ECO:0000259" key="1">
    <source>
        <dbReference type="Pfam" id="PF14905"/>
    </source>
</evidence>
<dbReference type="InterPro" id="IPR013784">
    <property type="entry name" value="Carb-bd-like_fold"/>
</dbReference>
<dbReference type="EMBL" id="BJYT01000001">
    <property type="protein sequence ID" value="GEO07774.1"/>
    <property type="molecule type" value="Genomic_DNA"/>
</dbReference>
<dbReference type="Gene3D" id="2.60.40.1120">
    <property type="entry name" value="Carboxypeptidase-like, regulatory domain"/>
    <property type="match status" value="1"/>
</dbReference>
<dbReference type="AlphaFoldDB" id="A0A512B741"/>
<dbReference type="Gene3D" id="2.170.130.10">
    <property type="entry name" value="TonB-dependent receptor, plug domain"/>
    <property type="match status" value="1"/>
</dbReference>
<dbReference type="PANTHER" id="PTHR40980">
    <property type="entry name" value="PLUG DOMAIN-CONTAINING PROTEIN"/>
    <property type="match status" value="1"/>
</dbReference>
<protein>
    <recommendedName>
        <fullName evidence="1">Outer membrane protein beta-barrel domain-containing protein</fullName>
    </recommendedName>
</protein>
<dbReference type="Pfam" id="PF13620">
    <property type="entry name" value="CarboxypepD_reg"/>
    <property type="match status" value="1"/>
</dbReference>
<dbReference type="SUPFAM" id="SSF56935">
    <property type="entry name" value="Porins"/>
    <property type="match status" value="1"/>
</dbReference>
<dbReference type="Pfam" id="PF14905">
    <property type="entry name" value="OMP_b-brl_3"/>
    <property type="match status" value="1"/>
</dbReference>
<accession>A0A512B741</accession>
<dbReference type="GO" id="GO:0030246">
    <property type="term" value="F:carbohydrate binding"/>
    <property type="evidence" value="ECO:0007669"/>
    <property type="project" value="InterPro"/>
</dbReference>
<sequence length="606" mass="66380">MLVLTACSLHVLAQHSSVTVIVVDEKKLPIPFATVRASLPSDSTKSTQKITDSSGVAVLQLTPGSSYLFKISSVGYTQTEKNVMVTGNNIFTVTARAEAKAVGSVTVTATKPIMRQEDDKTIVDPENLAASSTNAFEILEKIPGLYVDQDGNVYLSSITPAKIYINGREQRMSTTDIATMLKSLPPGSILHVEILRTPSAKYDASGGGGIVNVVLKKGVRIGLTGSLNTGFNQGVYGNQFAGISLNNSAGKLNSYINVQTSRRNSYDQIKTDRLFAADSILKQDAYTRYPGNTFYVGGGFGYELSKKWEVTYDGRISLSNSKNNTVNGSEISKISSKEVVTSNIANVQTEANSSSLSQSISTKFKIDSAGSEWTNDLSYTANPNTSSQNFNTGFIIPSRSPSAGNGDVNTKFNFLSLASNVLFKLPKKIVVETGFKSTLIGFKNNAEYFRKVNGSSVVDNFRTAGFRYSENINSGYFQASKNIKGIIIKAGVRAENTNMEGKQLVPKDTSFNIHRTDLFPYVYVSRNLMTIMGYELKGYLVYRRTISRPSYDLLNPFPRYIDPYLFETGNPALRPQFTQNYEANISVNERPIFALGVNNTKDILRM</sequence>